<evidence type="ECO:0000313" key="4">
    <source>
        <dbReference type="EMBL" id="AEN98105.1"/>
    </source>
</evidence>
<dbReference type="InterPro" id="IPR000415">
    <property type="entry name" value="Nitroreductase-like"/>
</dbReference>
<proteinExistence type="inferred from homology"/>
<dbReference type="RefSeq" id="WP_014081068.1">
    <property type="nucleotide sequence ID" value="NC_015977.1"/>
</dbReference>
<evidence type="ECO:0000256" key="1">
    <source>
        <dbReference type="ARBA" id="ARBA00007118"/>
    </source>
</evidence>
<comment type="similarity">
    <text evidence="1">Belongs to the nitroreductase family.</text>
</comment>
<dbReference type="PANTHER" id="PTHR43673:SF10">
    <property type="entry name" value="NADH DEHYDROGENASE_NAD(P)H NITROREDUCTASE XCC3605-RELATED"/>
    <property type="match status" value="1"/>
</dbReference>
<dbReference type="GO" id="GO:0016491">
    <property type="term" value="F:oxidoreductase activity"/>
    <property type="evidence" value="ECO:0007669"/>
    <property type="project" value="UniProtKB-KW"/>
</dbReference>
<dbReference type="InterPro" id="IPR029479">
    <property type="entry name" value="Nitroreductase"/>
</dbReference>
<evidence type="ECO:0000256" key="2">
    <source>
        <dbReference type="ARBA" id="ARBA00023002"/>
    </source>
</evidence>
<dbReference type="eggNOG" id="COG0778">
    <property type="taxonomic scope" value="Bacteria"/>
</dbReference>
<feature type="domain" description="Nitroreductase" evidence="3">
    <location>
        <begin position="87"/>
        <end position="165"/>
    </location>
</feature>
<dbReference type="AlphaFoldDB" id="G2SYK8"/>
<dbReference type="PANTHER" id="PTHR43673">
    <property type="entry name" value="NAD(P)H NITROREDUCTASE YDGI-RELATED"/>
    <property type="match status" value="1"/>
</dbReference>
<dbReference type="Gene3D" id="3.40.109.10">
    <property type="entry name" value="NADH Oxidase"/>
    <property type="match status" value="1"/>
</dbReference>
<organism evidence="4 5">
    <name type="scientific">Roseburia hominis (strain DSM 16839 / JCM 17582 / NCIMB 14029 / A2-183)</name>
    <dbReference type="NCBI Taxonomy" id="585394"/>
    <lineage>
        <taxon>Bacteria</taxon>
        <taxon>Bacillati</taxon>
        <taxon>Bacillota</taxon>
        <taxon>Clostridia</taxon>
        <taxon>Lachnospirales</taxon>
        <taxon>Lachnospiraceae</taxon>
        <taxon>Roseburia</taxon>
    </lineage>
</organism>
<dbReference type="STRING" id="585394.RHOM_14995"/>
<dbReference type="Proteomes" id="UP000008178">
    <property type="component" value="Chromosome"/>
</dbReference>
<evidence type="ECO:0000259" key="3">
    <source>
        <dbReference type="Pfam" id="PF00881"/>
    </source>
</evidence>
<keyword evidence="2" id="KW-0560">Oxidoreductase</keyword>
<dbReference type="GeneID" id="93724698"/>
<evidence type="ECO:0000313" key="5">
    <source>
        <dbReference type="Proteomes" id="UP000008178"/>
    </source>
</evidence>
<accession>G2SYK8</accession>
<dbReference type="HOGENOM" id="CLU_070764_7_3_9"/>
<dbReference type="Pfam" id="PF00881">
    <property type="entry name" value="Nitroreductase"/>
    <property type="match status" value="2"/>
</dbReference>
<protein>
    <submittedName>
        <fullName evidence="4">Nitroreductase</fullName>
    </submittedName>
</protein>
<reference evidence="4 5" key="1">
    <citation type="journal article" date="2015" name="Genome Announc.">
        <title>Complete genome sequence of the human gut symbiont Roseburia hominis.</title>
        <authorList>
            <person name="Travis A.J."/>
            <person name="Kelly D."/>
            <person name="Flint H.J."/>
            <person name="Aminov R.I."/>
        </authorList>
    </citation>
    <scope>NUCLEOTIDE SEQUENCE [LARGE SCALE GENOMIC DNA]</scope>
    <source>
        <strain evidence="5">DSM 16839 / JCM 17582 / NCIMB 14029 / A2-183</strain>
    </source>
</reference>
<dbReference type="KEGG" id="rho:RHOM_14995"/>
<gene>
    <name evidence="4" type="ordered locus">RHOM_14995</name>
</gene>
<dbReference type="CDD" id="cd02150">
    <property type="entry name" value="nitroreductase"/>
    <property type="match status" value="1"/>
</dbReference>
<dbReference type="SUPFAM" id="SSF55469">
    <property type="entry name" value="FMN-dependent nitroreductase-like"/>
    <property type="match status" value="1"/>
</dbReference>
<dbReference type="EMBL" id="CP003040">
    <property type="protein sequence ID" value="AEN98105.1"/>
    <property type="molecule type" value="Genomic_DNA"/>
</dbReference>
<name>G2SYK8_ROSHA</name>
<keyword evidence="5" id="KW-1185">Reference proteome</keyword>
<sequence>MAEGKRREDCRRNMQRGQGYGMNSIFHRISVRKYQNRDVEQEKIELMLKAAMAAPSACNQQPWEFYVVKDKAVIERLSEASPYAKCAKDAPVVFVPCFRSKGIAPEYFNIDMSAAVENLLLEADELGLGAVWMGISPDEGRMKAVQEVLDIPEDLHAFALVPCGYPAEERAQEDRYEESRVHYIMN</sequence>
<feature type="domain" description="Nitroreductase" evidence="3">
    <location>
        <begin position="27"/>
        <end position="80"/>
    </location>
</feature>